<evidence type="ECO:0000313" key="10">
    <source>
        <dbReference type="EMBL" id="TPX76350.1"/>
    </source>
</evidence>
<evidence type="ECO:0000256" key="1">
    <source>
        <dbReference type="ARBA" id="ARBA00008867"/>
    </source>
</evidence>
<evidence type="ECO:0000259" key="9">
    <source>
        <dbReference type="PROSITE" id="PS50011"/>
    </source>
</evidence>
<dbReference type="PANTHER" id="PTHR24058:SF17">
    <property type="entry name" value="HOMEODOMAIN INTERACTING PROTEIN KINASE, ISOFORM D"/>
    <property type="match status" value="1"/>
</dbReference>
<dbReference type="GO" id="GO:0004713">
    <property type="term" value="F:protein tyrosine kinase activity"/>
    <property type="evidence" value="ECO:0007669"/>
    <property type="project" value="TreeGrafter"/>
</dbReference>
<keyword evidence="4 7" id="KW-0547">Nucleotide-binding</keyword>
<dbReference type="GO" id="GO:0005634">
    <property type="term" value="C:nucleus"/>
    <property type="evidence" value="ECO:0007669"/>
    <property type="project" value="TreeGrafter"/>
</dbReference>
<proteinExistence type="inferred from homology"/>
<feature type="region of interest" description="Disordered" evidence="8">
    <location>
        <begin position="916"/>
        <end position="950"/>
    </location>
</feature>
<feature type="compositionally biased region" description="Polar residues" evidence="8">
    <location>
        <begin position="747"/>
        <end position="756"/>
    </location>
</feature>
<dbReference type="AlphaFoldDB" id="A0A507FKW4"/>
<evidence type="ECO:0000256" key="5">
    <source>
        <dbReference type="ARBA" id="ARBA00022777"/>
    </source>
</evidence>
<dbReference type="GO" id="GO:0005524">
    <property type="term" value="F:ATP binding"/>
    <property type="evidence" value="ECO:0007669"/>
    <property type="project" value="UniProtKB-UniRule"/>
</dbReference>
<reference evidence="10 11" key="1">
    <citation type="journal article" date="2019" name="Sci. Rep.">
        <title>Comparative genomics of chytrid fungi reveal insights into the obligate biotrophic and pathogenic lifestyle of Synchytrium endobioticum.</title>
        <authorList>
            <person name="van de Vossenberg B.T.L.H."/>
            <person name="Warris S."/>
            <person name="Nguyen H.D.T."/>
            <person name="van Gent-Pelzer M.P.E."/>
            <person name="Joly D.L."/>
            <person name="van de Geest H.C."/>
            <person name="Bonants P.J.M."/>
            <person name="Smith D.S."/>
            <person name="Levesque C.A."/>
            <person name="van der Lee T.A.J."/>
        </authorList>
    </citation>
    <scope>NUCLEOTIDE SEQUENCE [LARGE SCALE GENOMIC DNA]</scope>
    <source>
        <strain evidence="10 11">CBS 675.73</strain>
    </source>
</reference>
<comment type="similarity">
    <text evidence="1">Belongs to the protein kinase superfamily. CMGC Ser/Thr protein kinase family. MNB/DYRK subfamily.</text>
</comment>
<evidence type="ECO:0000256" key="3">
    <source>
        <dbReference type="ARBA" id="ARBA00022679"/>
    </source>
</evidence>
<dbReference type="OrthoDB" id="9332038at2759"/>
<dbReference type="GO" id="GO:0005737">
    <property type="term" value="C:cytoplasm"/>
    <property type="evidence" value="ECO:0007669"/>
    <property type="project" value="TreeGrafter"/>
</dbReference>
<dbReference type="FunFam" id="3.30.200.20:FF:000087">
    <property type="entry name" value="Dual specificity tyrosine-phosphorylation-regulated kinase 1A"/>
    <property type="match status" value="1"/>
</dbReference>
<dbReference type="Pfam" id="PF00069">
    <property type="entry name" value="Pkinase"/>
    <property type="match status" value="1"/>
</dbReference>
<dbReference type="PROSITE" id="PS00108">
    <property type="entry name" value="PROTEIN_KINASE_ST"/>
    <property type="match status" value="1"/>
</dbReference>
<dbReference type="GO" id="GO:0004674">
    <property type="term" value="F:protein serine/threonine kinase activity"/>
    <property type="evidence" value="ECO:0007669"/>
    <property type="project" value="UniProtKB-KW"/>
</dbReference>
<keyword evidence="3" id="KW-0808">Transferase</keyword>
<evidence type="ECO:0000313" key="11">
    <source>
        <dbReference type="Proteomes" id="UP000320333"/>
    </source>
</evidence>
<feature type="region of interest" description="Disordered" evidence="8">
    <location>
        <begin position="703"/>
        <end position="885"/>
    </location>
</feature>
<sequence>MSPRAQQNPISSFTTGLTDHYAHCNPEFNYVRDLNPKRVLTKPSKAVLNDGHDNADSDYILYVNDVLGSQEGQQLSVLLHYSISLFDGSNTVKFQILDLLGQGTFGQVVKCANIKTNEKVAVKVIKNKPAYYNQSLVEVAILDILNNKWDHSDKYHIVYMKDTFVFRNHLCIVFEMLSVNLYELIKQNQFRGLSTTLVRLFVQQILECLVLLSKAKIIHSDLKPENILLKSLDAPTIKVIDFGSACHENQTIYTYIQSRFYRSPEVLVGLPYTSSIDMWSLGCIAAELFLGLPLFPGTSEYNQVSRIGPTGWELKSMQAYMLDTGHTEQPSKQYFQGTTLHEIISSYPMPKRDMNPVEEAKERNDRLCFIDFLGGLLKLNPLERWSPQQAKLHPFVTGEEYTGPLAKSAVFPLQRPVFAPATVATSDTTGDAQSMDAETNELSTASRMESIEQQQHVQQPPVAVAANSSRRPRANTMIQAVPPQLQKIVTIQQQSGPNKVSLRNAAASSSGNVDTIPPVHLGGHTNPLSNSSLNNDEVVYSSSEKGKLPAASDHIDHGYTAGSNRFGGVSSAMQGSTANAVASYDAKYLANHYPLRKAVSETMYTTHAHFQQQFYNTPATGPPPMPMPSINHMPAESLGNMSGPSMHGNNASGGYYDGSHIPYDVLANMNHGYNPAVDASSNQQHPRMGEKGERKLGFASRAPSLPGLAEWDPFGNVGGHQYQQQQQQQQQQHAENMNSAPVMPSQYRRSSSSGNLGNLDYSPGADSNGGGPRESGRFENMSNSSPRFQHRGSIGQNNGMFPIQNGYASSPRSAFPASPRNAFQSMPQPQQQYYAPPHPYQQQQAQQQQAQQQQHQQKQQQQQQQQQQQYQQYHNGYEGNTSKSEATLTGYRGRSVSLSMNGQYPLNQPWNQPIQNQQAFPQTNGSGGNGGGVQGPGFKKRGAPPNISTALASSPQHFQQIYHQQPFSAAAGAGGLPSYSSGGPPSAYSNPGGYPYSAGGPMSASAADVSQIHPQRIIHPANIGMRRSSIQYGTSPSAFASSNYHGSIPSGLGDNNSNRAGSSGSFNASAMHAASVGGGGNGIPFSNNNNSGTGGGPGFGLDFTKSNIPQASPKSASALSGRALRFSNLPPSLSDAPLVEDLGVDGRTTDGNAAGKVDGSKSVNVVDTIMFEVVEQQAPNQ</sequence>
<protein>
    <recommendedName>
        <fullName evidence="9">Protein kinase domain-containing protein</fullName>
    </recommendedName>
</protein>
<dbReference type="PROSITE" id="PS50011">
    <property type="entry name" value="PROTEIN_KINASE_DOM"/>
    <property type="match status" value="1"/>
</dbReference>
<accession>A0A507FKW4</accession>
<keyword evidence="6 7" id="KW-0067">ATP-binding</keyword>
<feature type="compositionally biased region" description="Gly residues" evidence="8">
    <location>
        <begin position="925"/>
        <end position="935"/>
    </location>
</feature>
<evidence type="ECO:0000256" key="8">
    <source>
        <dbReference type="SAM" id="MobiDB-lite"/>
    </source>
</evidence>
<dbReference type="EMBL" id="QEAP01000049">
    <property type="protein sequence ID" value="TPX76350.1"/>
    <property type="molecule type" value="Genomic_DNA"/>
</dbReference>
<dbReference type="InterPro" id="IPR011009">
    <property type="entry name" value="Kinase-like_dom_sf"/>
</dbReference>
<dbReference type="Gene3D" id="3.30.200.20">
    <property type="entry name" value="Phosphorylase Kinase, domain 1"/>
    <property type="match status" value="1"/>
</dbReference>
<feature type="compositionally biased region" description="Low complexity" evidence="8">
    <location>
        <begin position="808"/>
        <end position="874"/>
    </location>
</feature>
<dbReference type="Gene3D" id="1.10.510.10">
    <property type="entry name" value="Transferase(Phosphotransferase) domain 1"/>
    <property type="match status" value="1"/>
</dbReference>
<feature type="region of interest" description="Disordered" evidence="8">
    <location>
        <begin position="1084"/>
        <end position="1116"/>
    </location>
</feature>
<organism evidence="10 11">
    <name type="scientific">Chytriomyces confervae</name>
    <dbReference type="NCBI Taxonomy" id="246404"/>
    <lineage>
        <taxon>Eukaryota</taxon>
        <taxon>Fungi</taxon>
        <taxon>Fungi incertae sedis</taxon>
        <taxon>Chytridiomycota</taxon>
        <taxon>Chytridiomycota incertae sedis</taxon>
        <taxon>Chytridiomycetes</taxon>
        <taxon>Chytridiales</taxon>
        <taxon>Chytriomycetaceae</taxon>
        <taxon>Chytriomyces</taxon>
    </lineage>
</organism>
<keyword evidence="5" id="KW-0418">Kinase</keyword>
<dbReference type="Proteomes" id="UP000320333">
    <property type="component" value="Unassembled WGS sequence"/>
</dbReference>
<evidence type="ECO:0000256" key="7">
    <source>
        <dbReference type="PROSITE-ProRule" id="PRU10141"/>
    </source>
</evidence>
<keyword evidence="11" id="KW-1185">Reference proteome</keyword>
<evidence type="ECO:0000256" key="6">
    <source>
        <dbReference type="ARBA" id="ARBA00022840"/>
    </source>
</evidence>
<dbReference type="InterPro" id="IPR017441">
    <property type="entry name" value="Protein_kinase_ATP_BS"/>
</dbReference>
<keyword evidence="2" id="KW-0723">Serine/threonine-protein kinase</keyword>
<feature type="binding site" evidence="7">
    <location>
        <position position="123"/>
    </location>
    <ligand>
        <name>ATP</name>
        <dbReference type="ChEBI" id="CHEBI:30616"/>
    </ligand>
</feature>
<evidence type="ECO:0000256" key="4">
    <source>
        <dbReference type="ARBA" id="ARBA00022741"/>
    </source>
</evidence>
<dbReference type="STRING" id="246404.A0A507FKW4"/>
<dbReference type="InterPro" id="IPR050494">
    <property type="entry name" value="Ser_Thr_dual-spec_kinase"/>
</dbReference>
<dbReference type="PANTHER" id="PTHR24058">
    <property type="entry name" value="DUAL SPECIFICITY PROTEIN KINASE"/>
    <property type="match status" value="1"/>
</dbReference>
<dbReference type="SUPFAM" id="SSF56112">
    <property type="entry name" value="Protein kinase-like (PK-like)"/>
    <property type="match status" value="1"/>
</dbReference>
<feature type="region of interest" description="Disordered" evidence="8">
    <location>
        <begin position="674"/>
        <end position="693"/>
    </location>
</feature>
<feature type="compositionally biased region" description="Polar residues" evidence="8">
    <location>
        <begin position="1104"/>
        <end position="1116"/>
    </location>
</feature>
<name>A0A507FKW4_9FUNG</name>
<dbReference type="PROSITE" id="PS00107">
    <property type="entry name" value="PROTEIN_KINASE_ATP"/>
    <property type="match status" value="1"/>
</dbReference>
<dbReference type="SMART" id="SM00220">
    <property type="entry name" value="S_TKc"/>
    <property type="match status" value="1"/>
</dbReference>
<dbReference type="InterPro" id="IPR000719">
    <property type="entry name" value="Prot_kinase_dom"/>
</dbReference>
<gene>
    <name evidence="10" type="ORF">CcCBS67573_g02373</name>
</gene>
<comment type="caution">
    <text evidence="10">The sequence shown here is derived from an EMBL/GenBank/DDBJ whole genome shotgun (WGS) entry which is preliminary data.</text>
</comment>
<feature type="compositionally biased region" description="Low complexity" evidence="8">
    <location>
        <begin position="721"/>
        <end position="732"/>
    </location>
</feature>
<evidence type="ECO:0000256" key="2">
    <source>
        <dbReference type="ARBA" id="ARBA00022527"/>
    </source>
</evidence>
<dbReference type="InterPro" id="IPR008271">
    <property type="entry name" value="Ser/Thr_kinase_AS"/>
</dbReference>
<feature type="domain" description="Protein kinase" evidence="9">
    <location>
        <begin position="94"/>
        <end position="396"/>
    </location>
</feature>